<organism evidence="1 2">
    <name type="scientific">Culter alburnus</name>
    <name type="common">Topmouth culter</name>
    <dbReference type="NCBI Taxonomy" id="194366"/>
    <lineage>
        <taxon>Eukaryota</taxon>
        <taxon>Metazoa</taxon>
        <taxon>Chordata</taxon>
        <taxon>Craniata</taxon>
        <taxon>Vertebrata</taxon>
        <taxon>Euteleostomi</taxon>
        <taxon>Actinopterygii</taxon>
        <taxon>Neopterygii</taxon>
        <taxon>Teleostei</taxon>
        <taxon>Ostariophysi</taxon>
        <taxon>Cypriniformes</taxon>
        <taxon>Xenocyprididae</taxon>
        <taxon>Xenocypridinae</taxon>
        <taxon>Culter</taxon>
    </lineage>
</organism>
<accession>A0AAW1ZEZ7</accession>
<dbReference type="AlphaFoldDB" id="A0AAW1ZEZ7"/>
<evidence type="ECO:0000313" key="2">
    <source>
        <dbReference type="Proteomes" id="UP001479290"/>
    </source>
</evidence>
<reference evidence="1 2" key="1">
    <citation type="submission" date="2024-05" db="EMBL/GenBank/DDBJ databases">
        <title>A high-quality chromosomal-level genome assembly of Topmouth culter (Culter alburnus).</title>
        <authorList>
            <person name="Zhao H."/>
        </authorList>
    </citation>
    <scope>NUCLEOTIDE SEQUENCE [LARGE SCALE GENOMIC DNA]</scope>
    <source>
        <strain evidence="1">CATC2023</strain>
        <tissue evidence="1">Muscle</tissue>
    </source>
</reference>
<keyword evidence="2" id="KW-1185">Reference proteome</keyword>
<evidence type="ECO:0008006" key="3">
    <source>
        <dbReference type="Google" id="ProtNLM"/>
    </source>
</evidence>
<dbReference type="Proteomes" id="UP001479290">
    <property type="component" value="Unassembled WGS sequence"/>
</dbReference>
<evidence type="ECO:0000313" key="1">
    <source>
        <dbReference type="EMBL" id="KAK9959418.1"/>
    </source>
</evidence>
<comment type="caution">
    <text evidence="1">The sequence shown here is derived from an EMBL/GenBank/DDBJ whole genome shotgun (WGS) entry which is preliminary data.</text>
</comment>
<dbReference type="EMBL" id="JAWDJR010000017">
    <property type="protein sequence ID" value="KAK9959418.1"/>
    <property type="molecule type" value="Genomic_DNA"/>
</dbReference>
<gene>
    <name evidence="1" type="ORF">ABG768_009546</name>
</gene>
<protein>
    <recommendedName>
        <fullName evidence="3">Ig-like domain-containing protein</fullName>
    </recommendedName>
</protein>
<name>A0AAW1ZEZ7_CULAL</name>
<proteinExistence type="predicted"/>
<sequence length="312" mass="34481">MTALCSIHPEINGTKMKLSKAIILLFLALIFKVALAVNYMKVYMVELEFEKSVYPNITELLGKQKEINVTLSTVTEITMTTDCTYNEMKKNCSCRSGHTWSEDICKNHACCKDGPCTLIPGETAVCLSENRVSINGTTTFKNSTFDSYYSILYDETKKDTQIYKNKSQEVTTKLVEAFSQLKYFDSLTINSYSIGSLIVNYTVQLLGTVTSKNLEEVINLIPLTESKLITTGIVTITVPDNQPIDIGSTAIINCTPPEDLGKVTWLLTGGDNKTTPITTGIEANVGKDNNTISDNVALSNISESWKGMFLHI</sequence>